<gene>
    <name evidence="7" type="ORF">NBRC116598_14540</name>
</gene>
<dbReference type="RefSeq" id="WP_353398420.1">
    <property type="nucleotide sequence ID" value="NZ_BAABWU010000004.1"/>
</dbReference>
<evidence type="ECO:0000256" key="4">
    <source>
        <dbReference type="ARBA" id="ARBA00023136"/>
    </source>
</evidence>
<dbReference type="InterPro" id="IPR007452">
    <property type="entry name" value="TamB_C"/>
</dbReference>
<evidence type="ECO:0000256" key="1">
    <source>
        <dbReference type="ARBA" id="ARBA00004167"/>
    </source>
</evidence>
<evidence type="ECO:0000256" key="2">
    <source>
        <dbReference type="ARBA" id="ARBA00022692"/>
    </source>
</evidence>
<dbReference type="EMBL" id="BAABWU010000004">
    <property type="protein sequence ID" value="GAA6196010.1"/>
    <property type="molecule type" value="Genomic_DNA"/>
</dbReference>
<feature type="domain" description="Translocation and assembly module TamB C-terminal" evidence="6">
    <location>
        <begin position="826"/>
        <end position="1172"/>
    </location>
</feature>
<dbReference type="PANTHER" id="PTHR36985:SF1">
    <property type="entry name" value="TRANSLOCATION AND ASSEMBLY MODULE SUBUNIT TAMB"/>
    <property type="match status" value="1"/>
</dbReference>
<keyword evidence="5" id="KW-0732">Signal</keyword>
<dbReference type="Proteomes" id="UP001441944">
    <property type="component" value="Unassembled WGS sequence"/>
</dbReference>
<accession>A0ABQ0AJG1</accession>
<feature type="chain" id="PRO_5045865181" description="Translocation and assembly module TamB C-terminal domain-containing protein" evidence="5">
    <location>
        <begin position="19"/>
        <end position="1172"/>
    </location>
</feature>
<keyword evidence="4" id="KW-0472">Membrane</keyword>
<name>A0ABQ0AJG1_9RHOB</name>
<dbReference type="PANTHER" id="PTHR36985">
    <property type="entry name" value="TRANSLOCATION AND ASSEMBLY MODULE SUBUNIT TAMB"/>
    <property type="match status" value="1"/>
</dbReference>
<keyword evidence="3" id="KW-1133">Transmembrane helix</keyword>
<comment type="subcellular location">
    <subcellularLocation>
        <location evidence="1">Membrane</location>
        <topology evidence="1">Single-pass membrane protein</topology>
    </subcellularLocation>
</comment>
<dbReference type="Pfam" id="PF04357">
    <property type="entry name" value="TamB"/>
    <property type="match status" value="1"/>
</dbReference>
<keyword evidence="8" id="KW-1185">Reference proteome</keyword>
<proteinExistence type="predicted"/>
<evidence type="ECO:0000256" key="3">
    <source>
        <dbReference type="ARBA" id="ARBA00022989"/>
    </source>
</evidence>
<reference evidence="7 8" key="1">
    <citation type="submission" date="2024-04" db="EMBL/GenBank/DDBJ databases">
        <title>Draft genome sequence of Pseudophaeobacter arcticus NBRC 116598.</title>
        <authorList>
            <person name="Miyakawa T."/>
            <person name="Kusuya Y."/>
            <person name="Miura T."/>
        </authorList>
    </citation>
    <scope>NUCLEOTIDE SEQUENCE [LARGE SCALE GENOMIC DNA]</scope>
    <source>
        <strain evidence="7 8">SU-CL00105</strain>
    </source>
</reference>
<keyword evidence="2" id="KW-0812">Transmembrane</keyword>
<evidence type="ECO:0000256" key="5">
    <source>
        <dbReference type="SAM" id="SignalP"/>
    </source>
</evidence>
<evidence type="ECO:0000313" key="8">
    <source>
        <dbReference type="Proteomes" id="UP001441944"/>
    </source>
</evidence>
<comment type="caution">
    <text evidence="7">The sequence shown here is derived from an EMBL/GenBank/DDBJ whole genome shotgun (WGS) entry which is preliminary data.</text>
</comment>
<feature type="signal peptide" evidence="5">
    <location>
        <begin position="1"/>
        <end position="18"/>
    </location>
</feature>
<sequence>MRVSVLFPAALLASSALTLPLVSPLAAQDTTPETPPAPAPEPSYLESFLEENLSADNQYITVTGLNGAFSSQAVIDEITVADTEGVWLRLRGAELDWNRLALLRGNLSINHLKAAEIAVLRQPKPLPPDPSLPSPEATPFQLPDLPVAIELGEISVARILLDETLFGFAASLNLQGGLKLAEGSLTTQLEVNRLDKPGDRLSLEAGYAKDSRQITLDLALQEASGGLISTALALPAAPSLQLDIKGSGPVEDFAAQIALSSNGSNRLAGQIELTALAPPPEAGTGATGTPDAGATTAAAGIGFTADLGGDIDALLLPDYRPFFGPDLQLALRGSSTSTAGLVLDSFALRSQALRLSGALAMTPAGQLDTANIRAAITPPPGQAAVLLPLPGADTTLAGTEILAQKTSDGPWSLSAELTQLSHPEALIETALITAQGRLSLDDSGAQQLDGDVTAELQGLKLRDPALAAAVGREVSLSSHLTTQGAAAFSLHELLLQGQDYQASGDLGFAGLESGLQVTGDLRVGAGNLQRFSALAGQPLSGAVQGQIQGALTPLSGAFEADLALQGQGVSAGIDVLNQLTEGTLALTFKGGRDAAGLEIKQFTLLSGQISAEASGTLDSRAGSLHLQAGLKDLNPLVPQVSGALTLEGDLTRSGDSLSGQLQLKGPHASFAQLQGRAQLDGAADVTFEASLEEMQRFVPELPGRLSATGEARRRDGRWQITSDAKAPSGAEARLAGSFDESSGLADITAKGQARLEGANPFITPNLLSGTAAFDLALKGAPTLAALSGSITTRGAAMALPAAAQRLDDINATVTLQNAGAQLQVSARPRDGGSLRLTGPIALTPPFDAALKIGISDVTLTDHLSYETLLNGALSFAGPLAGNSRLSGRIDIGESNINLNTAGGAISAAPIPPIRHIGESRPVRQTRARADLIQTTASTGSSSNIALDLLIDAPNRIFARGRGLNAELGGRIQLRGSTAALAPAGQISLKRGTFDILGRRLELDEGRITLLGDLKPHLEFRSSASTATGSATLEIEGPLDAPQIKVTSDPPRPSEEALALLLFGDNIDDLSPLALARLAKSALDLSGRGLGNQSRLRDATGADNVEVGLDNIGSGLLGLGGYIGEKAYTDFNVNTEGDSELSINIDLTDSVTVTGTVDSEGESGFGLFFKRDY</sequence>
<evidence type="ECO:0000313" key="7">
    <source>
        <dbReference type="EMBL" id="GAA6196010.1"/>
    </source>
</evidence>
<organism evidence="7 8">
    <name type="scientific">Pseudophaeobacter arcticus</name>
    <dbReference type="NCBI Taxonomy" id="385492"/>
    <lineage>
        <taxon>Bacteria</taxon>
        <taxon>Pseudomonadati</taxon>
        <taxon>Pseudomonadota</taxon>
        <taxon>Alphaproteobacteria</taxon>
        <taxon>Rhodobacterales</taxon>
        <taxon>Paracoccaceae</taxon>
        <taxon>Pseudophaeobacter</taxon>
    </lineage>
</organism>
<protein>
    <recommendedName>
        <fullName evidence="6">Translocation and assembly module TamB C-terminal domain-containing protein</fullName>
    </recommendedName>
</protein>
<evidence type="ECO:0000259" key="6">
    <source>
        <dbReference type="Pfam" id="PF04357"/>
    </source>
</evidence>